<dbReference type="PANTHER" id="PTHR34293">
    <property type="entry name" value="HTH-TYPE TRANSCRIPTIONAL REGULATOR TRMBL2"/>
    <property type="match status" value="1"/>
</dbReference>
<evidence type="ECO:0000256" key="1">
    <source>
        <dbReference type="SAM" id="MobiDB-lite"/>
    </source>
</evidence>
<gene>
    <name evidence="3" type="ORF">SAMN04487946_12132</name>
</gene>
<dbReference type="PANTHER" id="PTHR34293:SF1">
    <property type="entry name" value="HTH-TYPE TRANSCRIPTIONAL REGULATOR TRMBL2"/>
    <property type="match status" value="1"/>
</dbReference>
<dbReference type="SUPFAM" id="SSF46785">
    <property type="entry name" value="Winged helix' DNA-binding domain"/>
    <property type="match status" value="1"/>
</dbReference>
<dbReference type="OrthoDB" id="30795at2157"/>
<protein>
    <submittedName>
        <fullName evidence="3">Sugar-specific transcriptional regulator TrmB</fullName>
    </submittedName>
</protein>
<dbReference type="RefSeq" id="WP_089769832.1">
    <property type="nucleotide sequence ID" value="NZ_FNPB01000021.1"/>
</dbReference>
<sequence>MSPDAGSGSERDPDTEISEHETVSSLEHLGLGNYAARVFIALQRLGVGTAKQIHDETDVPRSQVYGAADELVDIGLVELQQSTPKRYRPVSLDTARRQLAERMQREADRAFAFLEAQRESRIESETRDDVWTIHGREPVHNRVVELARQAVDSVFFAAPGPAFVPSDLPETLRSRAEADVSVRVLSEAPDVRALFADIDGVAVAEAVDPPMDHPGRVLIVDDRVVLLSATPPGDGADETAIWAADTAMAEILARVIEDSIETLLNGSFGED</sequence>
<reference evidence="4" key="1">
    <citation type="submission" date="2016-10" db="EMBL/GenBank/DDBJ databases">
        <authorList>
            <person name="Varghese N."/>
            <person name="Submissions S."/>
        </authorList>
    </citation>
    <scope>NUCLEOTIDE SEQUENCE [LARGE SCALE GENOMIC DNA]</scope>
    <source>
        <strain evidence="4">CGMCC 1.10118</strain>
    </source>
</reference>
<organism evidence="3 4">
    <name type="scientific">Halobellus clavatus</name>
    <dbReference type="NCBI Taxonomy" id="660517"/>
    <lineage>
        <taxon>Archaea</taxon>
        <taxon>Methanobacteriati</taxon>
        <taxon>Methanobacteriota</taxon>
        <taxon>Stenosarchaea group</taxon>
        <taxon>Halobacteria</taxon>
        <taxon>Halobacteriales</taxon>
        <taxon>Haloferacaceae</taxon>
        <taxon>Halobellus</taxon>
    </lineage>
</organism>
<proteinExistence type="predicted"/>
<evidence type="ECO:0000313" key="4">
    <source>
        <dbReference type="Proteomes" id="UP000199170"/>
    </source>
</evidence>
<dbReference type="Pfam" id="PF01978">
    <property type="entry name" value="TrmB"/>
    <property type="match status" value="1"/>
</dbReference>
<accession>A0A1H3KR41</accession>
<keyword evidence="4" id="KW-1185">Reference proteome</keyword>
<name>A0A1H3KR41_9EURY</name>
<dbReference type="STRING" id="660517.SAMN04487946_12132"/>
<dbReference type="AlphaFoldDB" id="A0A1H3KR41"/>
<feature type="domain" description="Transcription regulator TrmB N-terminal" evidence="2">
    <location>
        <begin position="26"/>
        <end position="92"/>
    </location>
</feature>
<dbReference type="InterPro" id="IPR051797">
    <property type="entry name" value="TrmB-like"/>
</dbReference>
<dbReference type="EMBL" id="FNPB01000021">
    <property type="protein sequence ID" value="SDY54632.1"/>
    <property type="molecule type" value="Genomic_DNA"/>
</dbReference>
<dbReference type="Proteomes" id="UP000199170">
    <property type="component" value="Unassembled WGS sequence"/>
</dbReference>
<dbReference type="InterPro" id="IPR036390">
    <property type="entry name" value="WH_DNA-bd_sf"/>
</dbReference>
<dbReference type="InterPro" id="IPR036388">
    <property type="entry name" value="WH-like_DNA-bd_sf"/>
</dbReference>
<dbReference type="InterPro" id="IPR002831">
    <property type="entry name" value="Tscrpt_reg_TrmB_N"/>
</dbReference>
<evidence type="ECO:0000313" key="3">
    <source>
        <dbReference type="EMBL" id="SDY54632.1"/>
    </source>
</evidence>
<feature type="region of interest" description="Disordered" evidence="1">
    <location>
        <begin position="1"/>
        <end position="22"/>
    </location>
</feature>
<feature type="compositionally biased region" description="Basic and acidic residues" evidence="1">
    <location>
        <begin position="9"/>
        <end position="22"/>
    </location>
</feature>
<dbReference type="Gene3D" id="1.10.10.10">
    <property type="entry name" value="Winged helix-like DNA-binding domain superfamily/Winged helix DNA-binding domain"/>
    <property type="match status" value="1"/>
</dbReference>
<evidence type="ECO:0000259" key="2">
    <source>
        <dbReference type="Pfam" id="PF01978"/>
    </source>
</evidence>